<gene>
    <name evidence="7" type="ORF">ZT1E4_G3770</name>
</gene>
<dbReference type="PROSITE" id="PS00028">
    <property type="entry name" value="ZINC_FINGER_C2H2_1"/>
    <property type="match status" value="2"/>
</dbReference>
<feature type="compositionally biased region" description="Polar residues" evidence="5">
    <location>
        <begin position="222"/>
        <end position="234"/>
    </location>
</feature>
<accession>A0A2H1G4A6</accession>
<organism evidence="7 8">
    <name type="scientific">Zymoseptoria tritici ST99CH_1E4</name>
    <dbReference type="NCBI Taxonomy" id="1276532"/>
    <lineage>
        <taxon>Eukaryota</taxon>
        <taxon>Fungi</taxon>
        <taxon>Dikarya</taxon>
        <taxon>Ascomycota</taxon>
        <taxon>Pezizomycotina</taxon>
        <taxon>Dothideomycetes</taxon>
        <taxon>Dothideomycetidae</taxon>
        <taxon>Mycosphaerellales</taxon>
        <taxon>Mycosphaerellaceae</taxon>
        <taxon>Zymoseptoria</taxon>
    </lineage>
</organism>
<dbReference type="PROSITE" id="PS50157">
    <property type="entry name" value="ZINC_FINGER_C2H2_2"/>
    <property type="match status" value="2"/>
</dbReference>
<feature type="domain" description="C2H2-type" evidence="6">
    <location>
        <begin position="576"/>
        <end position="602"/>
    </location>
</feature>
<evidence type="ECO:0000256" key="3">
    <source>
        <dbReference type="ARBA" id="ARBA00022833"/>
    </source>
</evidence>
<sequence>MPSKTCQLPPPPPDARASSCIVTRDVACDDEAVTILRDPLEFIITLVANPLVADTMDLDMDRIREWRSTITLIIFVLIWRSLPISHPGVHSPTTDGCFAERLATAAHDAQTISTIGPDEARDILRTLRVLGGSRDGSSPCRPVSAGDPSDRQERGASTLRLPQHTCLPHMHAFRNKHCCLEPFIMTHHHPRWLRRCGQTRRTKSASPHDGPTLKRRRLTHTRPATKQTSPIENDATTESDSDTPVHRRRLSQKKLGTTQAAVIEDDGTTESDSDTPDSDVDDVEEIQRHPGEEQILALTNNLVVTFTANHFCNKAYPIIFAQRSDIDNIADALDLEWAPGFLNYLVQDTPPPLSFFFSLPEPRTRLWGLYVVILQKKVKELRRRLNTIVYTGSGKARNRSGMKQRTNHYKDDWSFLPELLFKAIRTDGYTITHVRMLCWSAIPAPALQPRGEAFLLALEAAVSMTLHVIRPCKRDHETEHLLPWTRASVEWTHGCTHHSMIEGLMYDVSMSAEELEALAAARSERIKKRYKERYHTDPEYKKSVRAASKKWELKNAEKRSAKDVARREAMLDKKIYYCEPCDKPFGQQKDLDGHLKGKGHLHLINGVQKPTLTRKQARRRERDAEKRASGVRDYFCTPCDQSFNRKSHLDNHNNTPGHKANVVAVAAGLPVHKKYWKTQTHRKKTK</sequence>
<dbReference type="Pfam" id="PF12874">
    <property type="entry name" value="zf-met"/>
    <property type="match status" value="1"/>
</dbReference>
<evidence type="ECO:0000313" key="8">
    <source>
        <dbReference type="Proteomes" id="UP000245764"/>
    </source>
</evidence>
<proteinExistence type="predicted"/>
<keyword evidence="3" id="KW-0862">Zinc</keyword>
<evidence type="ECO:0000256" key="1">
    <source>
        <dbReference type="ARBA" id="ARBA00022723"/>
    </source>
</evidence>
<feature type="region of interest" description="Disordered" evidence="5">
    <location>
        <begin position="130"/>
        <end position="156"/>
    </location>
</feature>
<dbReference type="InterPro" id="IPR013087">
    <property type="entry name" value="Znf_C2H2_type"/>
</dbReference>
<dbReference type="GO" id="GO:0008270">
    <property type="term" value="F:zinc ion binding"/>
    <property type="evidence" value="ECO:0007669"/>
    <property type="project" value="UniProtKB-KW"/>
</dbReference>
<dbReference type="Pfam" id="PF12171">
    <property type="entry name" value="zf-C2H2_jaz"/>
    <property type="match status" value="1"/>
</dbReference>
<evidence type="ECO:0000313" key="7">
    <source>
        <dbReference type="EMBL" id="SMR48380.1"/>
    </source>
</evidence>
<evidence type="ECO:0000259" key="6">
    <source>
        <dbReference type="PROSITE" id="PS50157"/>
    </source>
</evidence>
<dbReference type="InterPro" id="IPR022755">
    <property type="entry name" value="Znf_C2H2_jaz"/>
</dbReference>
<dbReference type="SUPFAM" id="SSF57667">
    <property type="entry name" value="beta-beta-alpha zinc fingers"/>
    <property type="match status" value="2"/>
</dbReference>
<evidence type="ECO:0000256" key="2">
    <source>
        <dbReference type="ARBA" id="ARBA00022771"/>
    </source>
</evidence>
<evidence type="ECO:0000256" key="4">
    <source>
        <dbReference type="PROSITE-ProRule" id="PRU00042"/>
    </source>
</evidence>
<reference evidence="8" key="1">
    <citation type="submission" date="2017-05" db="EMBL/GenBank/DDBJ databases">
        <authorList>
            <person name="Song R."/>
            <person name="Chenine A.L."/>
            <person name="Ruprecht R.M."/>
        </authorList>
    </citation>
    <scope>NUCLEOTIDE SEQUENCE [LARGE SCALE GENOMIC DNA]</scope>
</reference>
<name>A0A2H1G4A6_ZYMTR</name>
<dbReference type="Gene3D" id="3.30.160.60">
    <property type="entry name" value="Classic Zinc Finger"/>
    <property type="match status" value="2"/>
</dbReference>
<dbReference type="Proteomes" id="UP000245764">
    <property type="component" value="Chromosome 3"/>
</dbReference>
<keyword evidence="2 4" id="KW-0863">Zinc-finger</keyword>
<feature type="region of interest" description="Disordered" evidence="5">
    <location>
        <begin position="197"/>
        <end position="281"/>
    </location>
</feature>
<dbReference type="AlphaFoldDB" id="A0A2H1G4A6"/>
<protein>
    <recommendedName>
        <fullName evidence="6">C2H2-type domain-containing protein</fullName>
    </recommendedName>
</protein>
<dbReference type="SMART" id="SM00355">
    <property type="entry name" value="ZnF_C2H2"/>
    <property type="match status" value="2"/>
</dbReference>
<dbReference type="InterPro" id="IPR036236">
    <property type="entry name" value="Znf_C2H2_sf"/>
</dbReference>
<feature type="compositionally biased region" description="Acidic residues" evidence="5">
    <location>
        <begin position="263"/>
        <end position="281"/>
    </location>
</feature>
<dbReference type="EMBL" id="LT854255">
    <property type="protein sequence ID" value="SMR48380.1"/>
    <property type="molecule type" value="Genomic_DNA"/>
</dbReference>
<feature type="domain" description="C2H2-type" evidence="6">
    <location>
        <begin position="634"/>
        <end position="658"/>
    </location>
</feature>
<keyword evidence="1" id="KW-0479">Metal-binding</keyword>
<evidence type="ECO:0000256" key="5">
    <source>
        <dbReference type="SAM" id="MobiDB-lite"/>
    </source>
</evidence>